<accession>A0A8S0WZB4</accession>
<evidence type="ECO:0000313" key="4">
    <source>
        <dbReference type="Proteomes" id="UP000467700"/>
    </source>
</evidence>
<proteinExistence type="predicted"/>
<reference evidence="3 4" key="1">
    <citation type="submission" date="2020-01" db="EMBL/GenBank/DDBJ databases">
        <authorList>
            <person name="Gupta K D."/>
        </authorList>
    </citation>
    <scope>NUCLEOTIDE SEQUENCE [LARGE SCALE GENOMIC DNA]</scope>
</reference>
<dbReference type="PANTHER" id="PTHR36223">
    <property type="entry name" value="BETA-LACTAMASE-TYPE TRANSPEPTIDASE FOLD DOMAIN CONTAINING PROTEIN"/>
    <property type="match status" value="1"/>
</dbReference>
<comment type="caution">
    <text evidence="3">The sequence shown here is derived from an EMBL/GenBank/DDBJ whole genome shotgun (WGS) entry which is preliminary data.</text>
</comment>
<feature type="compositionally biased region" description="Basic and acidic residues" evidence="1">
    <location>
        <begin position="222"/>
        <end position="239"/>
    </location>
</feature>
<dbReference type="EMBL" id="CACVBS010000079">
    <property type="protein sequence ID" value="CAA7269476.1"/>
    <property type="molecule type" value="Genomic_DNA"/>
</dbReference>
<feature type="domain" description="DUF7918" evidence="2">
    <location>
        <begin position="14"/>
        <end position="184"/>
    </location>
</feature>
<gene>
    <name evidence="3" type="ORF">AAE3_LOCUS11740</name>
</gene>
<dbReference type="OrthoDB" id="3364132at2759"/>
<dbReference type="InterPro" id="IPR057678">
    <property type="entry name" value="DUF7918"/>
</dbReference>
<feature type="region of interest" description="Disordered" evidence="1">
    <location>
        <begin position="181"/>
        <end position="272"/>
    </location>
</feature>
<name>A0A8S0WZB4_CYCAE</name>
<dbReference type="AlphaFoldDB" id="A0A8S0WZB4"/>
<evidence type="ECO:0000256" key="1">
    <source>
        <dbReference type="SAM" id="MobiDB-lite"/>
    </source>
</evidence>
<evidence type="ECO:0000313" key="3">
    <source>
        <dbReference type="EMBL" id="CAA7269476.1"/>
    </source>
</evidence>
<dbReference type="Proteomes" id="UP000467700">
    <property type="component" value="Unassembled WGS sequence"/>
</dbReference>
<sequence length="272" mass="30851">MPTTRLTLGDYSACWIASEEGKAFTVDVHKLHKNFPCASHLHVDGNWMLGRVIPNESLSPASLTGTQTGLETEKPFLFTSMKLTDDDSFLSSSQTVRDIGEIKINVYRISNLQDQENPLYNGTVLSDDKKVHERAKKATEHRVKSGEEVKVAACKLQSCTRHEQVAKFVFRYRSSRMLQANGLMVREPSPVEESTSGKGDTRKRKSEVKEESEEEEEDTEEIEARQEEAELLARLESIRNARNARSQTKPPKKKIKEEPRPVFMRGEVIDLT</sequence>
<dbReference type="PANTHER" id="PTHR36223:SF1">
    <property type="entry name" value="TRANSCRIPTION ELONGATION FACTOR EAF N-TERMINAL DOMAIN-CONTAINING PROTEIN"/>
    <property type="match status" value="1"/>
</dbReference>
<keyword evidence="4" id="KW-1185">Reference proteome</keyword>
<feature type="compositionally biased region" description="Acidic residues" evidence="1">
    <location>
        <begin position="210"/>
        <end position="221"/>
    </location>
</feature>
<dbReference type="Pfam" id="PF25534">
    <property type="entry name" value="DUF7918"/>
    <property type="match status" value="1"/>
</dbReference>
<protein>
    <recommendedName>
        <fullName evidence="2">DUF7918 domain-containing protein</fullName>
    </recommendedName>
</protein>
<evidence type="ECO:0000259" key="2">
    <source>
        <dbReference type="Pfam" id="PF25534"/>
    </source>
</evidence>
<organism evidence="3 4">
    <name type="scientific">Cyclocybe aegerita</name>
    <name type="common">Black poplar mushroom</name>
    <name type="synonym">Agrocybe aegerita</name>
    <dbReference type="NCBI Taxonomy" id="1973307"/>
    <lineage>
        <taxon>Eukaryota</taxon>
        <taxon>Fungi</taxon>
        <taxon>Dikarya</taxon>
        <taxon>Basidiomycota</taxon>
        <taxon>Agaricomycotina</taxon>
        <taxon>Agaricomycetes</taxon>
        <taxon>Agaricomycetidae</taxon>
        <taxon>Agaricales</taxon>
        <taxon>Agaricineae</taxon>
        <taxon>Bolbitiaceae</taxon>
        <taxon>Cyclocybe</taxon>
    </lineage>
</organism>